<dbReference type="Pfam" id="PF00156">
    <property type="entry name" value="Pribosyltran"/>
    <property type="match status" value="1"/>
</dbReference>
<dbReference type="GO" id="GO:0000287">
    <property type="term" value="F:magnesium ion binding"/>
    <property type="evidence" value="ECO:0007669"/>
    <property type="project" value="UniProtKB-UniRule"/>
</dbReference>
<dbReference type="PANTHER" id="PTHR11907">
    <property type="entry name" value="AMIDOPHOSPHORIBOSYLTRANSFERASE"/>
    <property type="match status" value="1"/>
</dbReference>
<feature type="binding site" evidence="7 11">
    <location>
        <position position="233"/>
    </location>
    <ligand>
        <name>[4Fe-4S] cluster</name>
        <dbReference type="ChEBI" id="CHEBI:49883"/>
    </ligand>
</feature>
<reference evidence="14 15" key="1">
    <citation type="journal article" date="2022" name="Microbiol. Resour. Announc.">
        <title>Complete Genome Sequence of the Hyperthermophilic and Acidophilic Archaeon Saccharolobus caldissimus Strain HS-3T.</title>
        <authorList>
            <person name="Sakai H.D."/>
            <person name="Kurosawa N."/>
        </authorList>
    </citation>
    <scope>NUCLEOTIDE SEQUENCE [LARGE SCALE GENOMIC DNA]</scope>
    <source>
        <strain evidence="14 15">JCM32116</strain>
    </source>
</reference>
<dbReference type="InterPro" id="IPR029057">
    <property type="entry name" value="PRTase-like"/>
</dbReference>
<feature type="binding site" evidence="7 10">
    <location>
        <position position="343"/>
    </location>
    <ligand>
        <name>Mg(2+)</name>
        <dbReference type="ChEBI" id="CHEBI:18420"/>
    </ligand>
</feature>
<keyword evidence="5 7" id="KW-0658">Purine biosynthesis</keyword>
<proteinExistence type="inferred from homology"/>
<evidence type="ECO:0000313" key="14">
    <source>
        <dbReference type="EMBL" id="BDB97330.1"/>
    </source>
</evidence>
<dbReference type="Gene3D" id="3.60.20.10">
    <property type="entry name" value="Glutamine Phosphoribosylpyrophosphate, subunit 1, domain 1"/>
    <property type="match status" value="1"/>
</dbReference>
<keyword evidence="7 10" id="KW-0460">Magnesium</keyword>
<dbReference type="Gene3D" id="3.40.50.2020">
    <property type="match status" value="1"/>
</dbReference>
<evidence type="ECO:0000313" key="15">
    <source>
        <dbReference type="Proteomes" id="UP001319921"/>
    </source>
</evidence>
<comment type="cofactor">
    <cofactor evidence="7 10">
        <name>Mg(2+)</name>
        <dbReference type="ChEBI" id="CHEBI:18420"/>
    </cofactor>
    <text evidence="7 10">Binds 1 Mg(2+) ion per subunit.</text>
</comment>
<evidence type="ECO:0000256" key="7">
    <source>
        <dbReference type="HAMAP-Rule" id="MF_01931"/>
    </source>
</evidence>
<feature type="binding site" evidence="7 10">
    <location>
        <position position="280"/>
    </location>
    <ligand>
        <name>Mg(2+)</name>
        <dbReference type="ChEBI" id="CHEBI:18420"/>
    </ligand>
</feature>
<dbReference type="InterPro" id="IPR000836">
    <property type="entry name" value="PRTase_dom"/>
</dbReference>
<keyword evidence="3 7" id="KW-0328">Glycosyltransferase</keyword>
<dbReference type="GO" id="GO:0004044">
    <property type="term" value="F:amidophosphoribosyltransferase activity"/>
    <property type="evidence" value="ECO:0007669"/>
    <property type="project" value="UniProtKB-UniRule"/>
</dbReference>
<evidence type="ECO:0000256" key="4">
    <source>
        <dbReference type="ARBA" id="ARBA00022679"/>
    </source>
</evidence>
<organism evidence="14 15">
    <name type="scientific">Saccharolobus caldissimus</name>
    <dbReference type="NCBI Taxonomy" id="1702097"/>
    <lineage>
        <taxon>Archaea</taxon>
        <taxon>Thermoproteota</taxon>
        <taxon>Thermoprotei</taxon>
        <taxon>Sulfolobales</taxon>
        <taxon>Sulfolobaceae</taxon>
        <taxon>Saccharolobus</taxon>
    </lineage>
</organism>
<feature type="active site" description="Nucleophile" evidence="7 9">
    <location>
        <position position="11"/>
    </location>
</feature>
<keyword evidence="15" id="KW-1185">Reference proteome</keyword>
<dbReference type="SUPFAM" id="SSF53271">
    <property type="entry name" value="PRTase-like"/>
    <property type="match status" value="1"/>
</dbReference>
<gene>
    <name evidence="7" type="primary">purF</name>
    <name evidence="14" type="ORF">SACC_03470</name>
</gene>
<keyword evidence="7" id="KW-0004">4Fe-4S</keyword>
<feature type="binding site" evidence="7 10">
    <location>
        <position position="342"/>
    </location>
    <ligand>
        <name>Mg(2+)</name>
        <dbReference type="ChEBI" id="CHEBI:18420"/>
    </ligand>
</feature>
<evidence type="ECO:0000256" key="5">
    <source>
        <dbReference type="ARBA" id="ARBA00022755"/>
    </source>
</evidence>
<keyword evidence="7 11" id="KW-0411">Iron-sulfur</keyword>
<dbReference type="CDD" id="cd06223">
    <property type="entry name" value="PRTases_typeI"/>
    <property type="match status" value="1"/>
</dbReference>
<dbReference type="GO" id="GO:0006189">
    <property type="term" value="P:'de novo' IMP biosynthetic process"/>
    <property type="evidence" value="ECO:0007669"/>
    <property type="project" value="UniProtKB-UniRule"/>
</dbReference>
<dbReference type="InterPro" id="IPR001763">
    <property type="entry name" value="Rhodanese-like_dom"/>
</dbReference>
<feature type="binding site" evidence="7 11">
    <location>
        <position position="379"/>
    </location>
    <ligand>
        <name>[4Fe-4S] cluster</name>
        <dbReference type="ChEBI" id="CHEBI:49883"/>
    </ligand>
</feature>
<evidence type="ECO:0000259" key="13">
    <source>
        <dbReference type="PROSITE" id="PS51278"/>
    </source>
</evidence>
<feature type="binding site" evidence="7 11">
    <location>
        <position position="428"/>
    </location>
    <ligand>
        <name>[4Fe-4S] cluster</name>
        <dbReference type="ChEBI" id="CHEBI:49883"/>
    </ligand>
</feature>
<dbReference type="GO" id="GO:0009113">
    <property type="term" value="P:purine nucleobase biosynthetic process"/>
    <property type="evidence" value="ECO:0007669"/>
    <property type="project" value="UniProtKB-UniRule"/>
</dbReference>
<dbReference type="KEGG" id="scas:SACC_03470"/>
<keyword evidence="4 7" id="KW-0808">Transferase</keyword>
<feature type="binding site" evidence="7 11">
    <location>
        <position position="431"/>
    </location>
    <ligand>
        <name>[4Fe-4S] cluster</name>
        <dbReference type="ChEBI" id="CHEBI:49883"/>
    </ligand>
</feature>
<comment type="similarity">
    <text evidence="2 7 8">In the C-terminal section; belongs to the purine/pyrimidine phosphoribosyltransferase family.</text>
</comment>
<evidence type="ECO:0000256" key="3">
    <source>
        <dbReference type="ARBA" id="ARBA00022676"/>
    </source>
</evidence>
<evidence type="ECO:0000256" key="8">
    <source>
        <dbReference type="PIRNR" id="PIRNR000485"/>
    </source>
</evidence>
<keyword evidence="7 11" id="KW-0408">Iron</keyword>
<dbReference type="EMBL" id="AP025226">
    <property type="protein sequence ID" value="BDB97330.1"/>
    <property type="molecule type" value="Genomic_DNA"/>
</dbReference>
<dbReference type="HAMAP" id="MF_01931">
    <property type="entry name" value="PurF"/>
    <property type="match status" value="1"/>
</dbReference>
<dbReference type="SUPFAM" id="SSF56235">
    <property type="entry name" value="N-terminal nucleophile aminohydrolases (Ntn hydrolases)"/>
    <property type="match status" value="1"/>
</dbReference>
<dbReference type="Proteomes" id="UP001319921">
    <property type="component" value="Chromosome"/>
</dbReference>
<evidence type="ECO:0000256" key="2">
    <source>
        <dbReference type="ARBA" id="ARBA00010138"/>
    </source>
</evidence>
<dbReference type="GO" id="GO:0051539">
    <property type="term" value="F:4 iron, 4 sulfur cluster binding"/>
    <property type="evidence" value="ECO:0007669"/>
    <property type="project" value="UniProtKB-KW"/>
</dbReference>
<feature type="domain" description="Glutamine amidotransferase type-2" evidence="13">
    <location>
        <begin position="11"/>
        <end position="215"/>
    </location>
</feature>
<dbReference type="Pfam" id="PF13522">
    <property type="entry name" value="GATase_6"/>
    <property type="match status" value="1"/>
</dbReference>
<evidence type="ECO:0000256" key="1">
    <source>
        <dbReference type="ARBA" id="ARBA00005209"/>
    </source>
</evidence>
<dbReference type="PIRSF" id="PIRSF000485">
    <property type="entry name" value="Amd_phspho_trans"/>
    <property type="match status" value="1"/>
</dbReference>
<dbReference type="PROSITE" id="PS50206">
    <property type="entry name" value="RHODANESE_3"/>
    <property type="match status" value="1"/>
</dbReference>
<dbReference type="AlphaFoldDB" id="A0AAQ4CNE9"/>
<evidence type="ECO:0000256" key="9">
    <source>
        <dbReference type="PIRSR" id="PIRSR000485-1"/>
    </source>
</evidence>
<comment type="function">
    <text evidence="7">Catalyzes the formation of phosphoribosylamine from phosphoribosylpyrophosphate (PRPP) and glutamine.</text>
</comment>
<name>A0AAQ4CNE9_9CREN</name>
<feature type="domain" description="Rhodanese" evidence="12">
    <location>
        <begin position="294"/>
        <end position="376"/>
    </location>
</feature>
<keyword evidence="6 7" id="KW-0315">Glutamine amidotransferase</keyword>
<dbReference type="InterPro" id="IPR005854">
    <property type="entry name" value="PurF"/>
</dbReference>
<sequence length="453" mass="50841">MDKIDKIRDKCGVFGISSNKPISIQLIIEGLRLLQHRGQESAGISYSEDNKISTIKGLGLVDDVFKDNFTKFVKNGIGHVRYSTTGDSSIEEAQPLGDSVISVAFNGTISNYYKFGTFKTDTEFIFSFFRNRLNNLISSAIPDFINLADGAYSLLILLNDGTLLGLRDPRGFHPLTLGIINDVIVFSSEDSVIKQLGGKVIKHILPGELIMVKDGEIIYDRIIYEDGLPYSTCSFEYIYFSRPDSNIDGYSVYIARRRLGEILAEKHPAKGDIVVPVPDSSRPIAIGFSKRSGIPLEEALVRTISSVRSFIMPTQDKRKEVLEEKFGIVSELVKGKRIILIDDSIVRGNTMRRIASMLRSAGAKEIHVRIGSPMIKYPCYMGIDFPRREELIAYNRSEIEISKELGVDSIEYLTVEEMLQAIGRKDLCTACFSGNYPLKFRYDFKELEKVFGK</sequence>
<dbReference type="EC" id="2.4.2.14" evidence="7"/>
<evidence type="ECO:0000256" key="6">
    <source>
        <dbReference type="ARBA" id="ARBA00022962"/>
    </source>
</evidence>
<dbReference type="InterPro" id="IPR029055">
    <property type="entry name" value="Ntn_hydrolases_N"/>
</dbReference>
<protein>
    <recommendedName>
        <fullName evidence="7">Amidophosphoribosyltransferase</fullName>
        <shortName evidence="7">ATase</shortName>
        <ecNumber evidence="7">2.4.2.14</ecNumber>
    </recommendedName>
    <alternativeName>
        <fullName evidence="7">Glutamine phosphoribosylpyrophosphate amidotransferase</fullName>
        <shortName evidence="7">GPATase</shortName>
    </alternativeName>
</protein>
<dbReference type="NCBIfam" id="TIGR01134">
    <property type="entry name" value="purF"/>
    <property type="match status" value="1"/>
</dbReference>
<dbReference type="PROSITE" id="PS51278">
    <property type="entry name" value="GATASE_TYPE_2"/>
    <property type="match status" value="1"/>
</dbReference>
<dbReference type="InterPro" id="IPR017932">
    <property type="entry name" value="GATase_2_dom"/>
</dbReference>
<evidence type="ECO:0000256" key="10">
    <source>
        <dbReference type="PIRSR" id="PIRSR000485-2"/>
    </source>
</evidence>
<accession>A0AAQ4CNE9</accession>
<comment type="cofactor">
    <cofactor evidence="7 11">
        <name>[4Fe-4S] cluster</name>
        <dbReference type="ChEBI" id="CHEBI:49883"/>
    </cofactor>
    <text evidence="7 11">Binds 1 [4Fe-4S] cluster per subunit.</text>
</comment>
<evidence type="ECO:0000259" key="12">
    <source>
        <dbReference type="PROSITE" id="PS50206"/>
    </source>
</evidence>
<comment type="catalytic activity">
    <reaction evidence="7 8">
        <text>5-phospho-beta-D-ribosylamine + L-glutamate + diphosphate = 5-phospho-alpha-D-ribose 1-diphosphate + L-glutamine + H2O</text>
        <dbReference type="Rhea" id="RHEA:14905"/>
        <dbReference type="ChEBI" id="CHEBI:15377"/>
        <dbReference type="ChEBI" id="CHEBI:29985"/>
        <dbReference type="ChEBI" id="CHEBI:33019"/>
        <dbReference type="ChEBI" id="CHEBI:58017"/>
        <dbReference type="ChEBI" id="CHEBI:58359"/>
        <dbReference type="ChEBI" id="CHEBI:58681"/>
        <dbReference type="EC" id="2.4.2.14"/>
    </reaction>
</comment>
<keyword evidence="7 10" id="KW-0479">Metal-binding</keyword>
<comment type="pathway">
    <text evidence="1 7 8">Purine metabolism; IMP biosynthesis via de novo pathway; N(1)-(5-phospho-D-ribosyl)glycinamide from 5-phospho-alpha-D-ribose 1-diphosphate: step 1/2.</text>
</comment>
<evidence type="ECO:0000256" key="11">
    <source>
        <dbReference type="PIRSR" id="PIRSR000485-3"/>
    </source>
</evidence>